<dbReference type="RefSeq" id="WP_354269884.1">
    <property type="nucleotide sequence ID" value="NZ_JBEPTQ010000001.1"/>
</dbReference>
<accession>A0ABV2RGU6</accession>
<dbReference type="Proteomes" id="UP001549291">
    <property type="component" value="Unassembled WGS sequence"/>
</dbReference>
<proteinExistence type="predicted"/>
<feature type="region of interest" description="Disordered" evidence="1">
    <location>
        <begin position="1"/>
        <end position="55"/>
    </location>
</feature>
<feature type="compositionally biased region" description="Basic and acidic residues" evidence="1">
    <location>
        <begin position="44"/>
        <end position="55"/>
    </location>
</feature>
<protein>
    <submittedName>
        <fullName evidence="2">Uncharacterized protein</fullName>
    </submittedName>
</protein>
<name>A0ABV2RGU6_BRAJP</name>
<feature type="compositionally biased region" description="Basic and acidic residues" evidence="1">
    <location>
        <begin position="1"/>
        <end position="34"/>
    </location>
</feature>
<gene>
    <name evidence="2" type="ORF">ABIF63_000252</name>
</gene>
<evidence type="ECO:0000313" key="3">
    <source>
        <dbReference type="Proteomes" id="UP001549291"/>
    </source>
</evidence>
<reference evidence="2 3" key="1">
    <citation type="submission" date="2024-06" db="EMBL/GenBank/DDBJ databases">
        <title>Genomic Encyclopedia of Type Strains, Phase V (KMG-V): Genome sequencing to study the core and pangenomes of soil and plant-associated prokaryotes.</title>
        <authorList>
            <person name="Whitman W."/>
        </authorList>
    </citation>
    <scope>NUCLEOTIDE SEQUENCE [LARGE SCALE GENOMIC DNA]</scope>
    <source>
        <strain evidence="2 3">USDA 160</strain>
    </source>
</reference>
<organism evidence="2 3">
    <name type="scientific">Bradyrhizobium japonicum</name>
    <dbReference type="NCBI Taxonomy" id="375"/>
    <lineage>
        <taxon>Bacteria</taxon>
        <taxon>Pseudomonadati</taxon>
        <taxon>Pseudomonadota</taxon>
        <taxon>Alphaproteobacteria</taxon>
        <taxon>Hyphomicrobiales</taxon>
        <taxon>Nitrobacteraceae</taxon>
        <taxon>Bradyrhizobium</taxon>
    </lineage>
</organism>
<evidence type="ECO:0000313" key="2">
    <source>
        <dbReference type="EMBL" id="MET4716149.1"/>
    </source>
</evidence>
<sequence length="55" mass="6112">MPDEPINGREPEFSEEDIQREKLGPRGVKGKESPAKITPQAEKNTPKDPDTGHTK</sequence>
<keyword evidence="3" id="KW-1185">Reference proteome</keyword>
<evidence type="ECO:0000256" key="1">
    <source>
        <dbReference type="SAM" id="MobiDB-lite"/>
    </source>
</evidence>
<dbReference type="EMBL" id="JBEPTQ010000001">
    <property type="protein sequence ID" value="MET4716149.1"/>
    <property type="molecule type" value="Genomic_DNA"/>
</dbReference>
<comment type="caution">
    <text evidence="2">The sequence shown here is derived from an EMBL/GenBank/DDBJ whole genome shotgun (WGS) entry which is preliminary data.</text>
</comment>